<dbReference type="GO" id="GO:0006406">
    <property type="term" value="P:mRNA export from nucleus"/>
    <property type="evidence" value="ECO:0007669"/>
    <property type="project" value="TreeGrafter"/>
</dbReference>
<dbReference type="InterPro" id="IPR025715">
    <property type="entry name" value="FoP_C"/>
</dbReference>
<dbReference type="InterPro" id="IPR051229">
    <property type="entry name" value="ALYREF_mRNA_export"/>
</dbReference>
<feature type="compositionally biased region" description="Gly residues" evidence="6">
    <location>
        <begin position="229"/>
        <end position="251"/>
    </location>
</feature>
<feature type="region of interest" description="Disordered" evidence="6">
    <location>
        <begin position="1"/>
        <end position="81"/>
    </location>
</feature>
<evidence type="ECO:0000256" key="4">
    <source>
        <dbReference type="ARBA" id="ARBA00022884"/>
    </source>
</evidence>
<dbReference type="PANTHER" id="PTHR19965">
    <property type="entry name" value="RNA AND EXPORT FACTOR BINDING PROTEIN"/>
    <property type="match status" value="1"/>
</dbReference>
<sequence>MVDKIEMSLDEIIKSQKTSRPRGGGRAGGAGRPNRRPGGGVGGGGTSGGSSRNGFRSDQQRNGASGSGGGGVLKGRNRGGISRARFGRADVSAWKHDMYDPTRRVGRALTTGGAGGGSSGGVTKLLVSNLDFGVTDTDINELFIEFGPLKNASVHYDRSARSLGTADVIFERRSDAIKAMKQYNGVPLDGRPMSIQLATSEIPAARPARPAVASSSAPSRSPRKPAAGRTGGGKPPARRGGGGAAAGGSGGRRQPRETKTAEELDAELDAYTKDMK</sequence>
<evidence type="ECO:0000256" key="1">
    <source>
        <dbReference type="ARBA" id="ARBA00004123"/>
    </source>
</evidence>
<evidence type="ECO:0000256" key="3">
    <source>
        <dbReference type="ARBA" id="ARBA00022816"/>
    </source>
</evidence>
<dbReference type="AlphaFoldDB" id="A0A182JF44"/>
<feature type="region of interest" description="Disordered" evidence="6">
    <location>
        <begin position="201"/>
        <end position="276"/>
    </location>
</feature>
<name>A0A182JF44_ANOAO</name>
<dbReference type="VEuPathDB" id="VectorBase:AATE016909"/>
<dbReference type="SMART" id="SM00360">
    <property type="entry name" value="RRM"/>
    <property type="match status" value="1"/>
</dbReference>
<reference evidence="7" key="1">
    <citation type="submission" date="2022-08" db="UniProtKB">
        <authorList>
            <consortium name="EnsemblMetazoa"/>
        </authorList>
    </citation>
    <scope>IDENTIFICATION</scope>
    <source>
        <strain evidence="7">EBRO</strain>
    </source>
</reference>
<organism evidence="7">
    <name type="scientific">Anopheles atroparvus</name>
    <name type="common">European mosquito</name>
    <dbReference type="NCBI Taxonomy" id="41427"/>
    <lineage>
        <taxon>Eukaryota</taxon>
        <taxon>Metazoa</taxon>
        <taxon>Ecdysozoa</taxon>
        <taxon>Arthropoda</taxon>
        <taxon>Hexapoda</taxon>
        <taxon>Insecta</taxon>
        <taxon>Pterygota</taxon>
        <taxon>Neoptera</taxon>
        <taxon>Endopterygota</taxon>
        <taxon>Diptera</taxon>
        <taxon>Nematocera</taxon>
        <taxon>Culicoidea</taxon>
        <taxon>Culicidae</taxon>
        <taxon>Anophelinae</taxon>
        <taxon>Anopheles</taxon>
    </lineage>
</organism>
<dbReference type="SUPFAM" id="SSF54928">
    <property type="entry name" value="RNA-binding domain, RBD"/>
    <property type="match status" value="1"/>
</dbReference>
<dbReference type="EnsemblMetazoa" id="AATE016909-RA">
    <property type="protein sequence ID" value="AATE016909-PA.1"/>
    <property type="gene ID" value="AATE016909"/>
</dbReference>
<dbReference type="PANTHER" id="PTHR19965:SF82">
    <property type="entry name" value="THO COMPLEX SUBUNIT 4"/>
    <property type="match status" value="1"/>
</dbReference>
<evidence type="ECO:0000256" key="5">
    <source>
        <dbReference type="ARBA" id="ARBA00023242"/>
    </source>
</evidence>
<feature type="compositionally biased region" description="Gly residues" evidence="6">
    <location>
        <begin position="22"/>
        <end position="48"/>
    </location>
</feature>
<keyword evidence="4" id="KW-0694">RNA-binding</keyword>
<evidence type="ECO:0000256" key="6">
    <source>
        <dbReference type="SAM" id="MobiDB-lite"/>
    </source>
</evidence>
<evidence type="ECO:0000256" key="2">
    <source>
        <dbReference type="ARBA" id="ARBA00022448"/>
    </source>
</evidence>
<dbReference type="InterPro" id="IPR012677">
    <property type="entry name" value="Nucleotide-bd_a/b_plait_sf"/>
</dbReference>
<dbReference type="Pfam" id="PF00076">
    <property type="entry name" value="RRM_1"/>
    <property type="match status" value="1"/>
</dbReference>
<dbReference type="CDD" id="cd12680">
    <property type="entry name" value="RRM_THOC4"/>
    <property type="match status" value="1"/>
</dbReference>
<feature type="compositionally biased region" description="Basic and acidic residues" evidence="6">
    <location>
        <begin position="1"/>
        <end position="14"/>
    </location>
</feature>
<dbReference type="GO" id="GO:0005634">
    <property type="term" value="C:nucleus"/>
    <property type="evidence" value="ECO:0007669"/>
    <property type="project" value="UniProtKB-SubCell"/>
</dbReference>
<comment type="subcellular location">
    <subcellularLocation>
        <location evidence="1">Nucleus</location>
    </subcellularLocation>
</comment>
<dbReference type="GO" id="GO:0003729">
    <property type="term" value="F:mRNA binding"/>
    <property type="evidence" value="ECO:0007669"/>
    <property type="project" value="TreeGrafter"/>
</dbReference>
<dbReference type="Pfam" id="PF13865">
    <property type="entry name" value="FoP_duplication"/>
    <property type="match status" value="1"/>
</dbReference>
<dbReference type="InterPro" id="IPR035979">
    <property type="entry name" value="RBD_domain_sf"/>
</dbReference>
<proteinExistence type="predicted"/>
<dbReference type="STRING" id="41427.A0A182JF44"/>
<evidence type="ECO:0000313" key="7">
    <source>
        <dbReference type="EnsemblMetazoa" id="AATE016909-PA.1"/>
    </source>
</evidence>
<feature type="compositionally biased region" description="Low complexity" evidence="6">
    <location>
        <begin position="203"/>
        <end position="228"/>
    </location>
</feature>
<keyword evidence="2" id="KW-0813">Transport</keyword>
<dbReference type="FunFam" id="3.30.70.330:FF:000273">
    <property type="entry name" value="THO complex subunit 4"/>
    <property type="match status" value="1"/>
</dbReference>
<dbReference type="PROSITE" id="PS50102">
    <property type="entry name" value="RRM"/>
    <property type="match status" value="1"/>
</dbReference>
<keyword evidence="3" id="KW-0509">mRNA transport</keyword>
<accession>A0A182JF44</accession>
<dbReference type="SMART" id="SM01218">
    <property type="entry name" value="FoP_duplication"/>
    <property type="match status" value="1"/>
</dbReference>
<keyword evidence="5" id="KW-0539">Nucleus</keyword>
<dbReference type="InterPro" id="IPR000504">
    <property type="entry name" value="RRM_dom"/>
</dbReference>
<dbReference type="Gene3D" id="3.30.70.330">
    <property type="match status" value="1"/>
</dbReference>
<protein>
    <submittedName>
        <fullName evidence="7">Uncharacterized protein</fullName>
    </submittedName>
</protein>